<comment type="caution">
    <text evidence="1">The sequence shown here is derived from an EMBL/GenBank/DDBJ whole genome shotgun (WGS) entry which is preliminary data.</text>
</comment>
<dbReference type="Proteomes" id="UP000233517">
    <property type="component" value="Unassembled WGS sequence"/>
</dbReference>
<organism evidence="1 2">
    <name type="scientific">Candidatus Falkowbacteria bacterium HGW-Falkowbacteria-1</name>
    <dbReference type="NCBI Taxonomy" id="2013768"/>
    <lineage>
        <taxon>Bacteria</taxon>
        <taxon>Candidatus Falkowiibacteriota</taxon>
    </lineage>
</organism>
<accession>A0A2N2E8T8</accession>
<evidence type="ECO:0000313" key="1">
    <source>
        <dbReference type="EMBL" id="PKM91109.1"/>
    </source>
</evidence>
<reference evidence="1 2" key="1">
    <citation type="journal article" date="2017" name="ISME J.">
        <title>Potential for microbial H2 and metal transformations associated with novel bacteria and archaea in deep terrestrial subsurface sediments.</title>
        <authorList>
            <person name="Hernsdorf A.W."/>
            <person name="Amano Y."/>
            <person name="Miyakawa K."/>
            <person name="Ise K."/>
            <person name="Suzuki Y."/>
            <person name="Anantharaman K."/>
            <person name="Probst A."/>
            <person name="Burstein D."/>
            <person name="Thomas B.C."/>
            <person name="Banfield J.F."/>
        </authorList>
    </citation>
    <scope>NUCLEOTIDE SEQUENCE [LARGE SCALE GENOMIC DNA]</scope>
    <source>
        <strain evidence="1">HGW-Falkowbacteria-1</strain>
    </source>
</reference>
<proteinExistence type="predicted"/>
<protein>
    <submittedName>
        <fullName evidence="1">Uncharacterized protein</fullName>
    </submittedName>
</protein>
<dbReference type="EMBL" id="PHAI01000003">
    <property type="protein sequence ID" value="PKM91109.1"/>
    <property type="molecule type" value="Genomic_DNA"/>
</dbReference>
<evidence type="ECO:0000313" key="2">
    <source>
        <dbReference type="Proteomes" id="UP000233517"/>
    </source>
</evidence>
<dbReference type="AlphaFoldDB" id="A0A2N2E8T8"/>
<name>A0A2N2E8T8_9BACT</name>
<sequence length="247" mass="27598">MIIVFISLFCGISKANAQKDSIIIESGIVDEKDVVLMYEAMDDHIKNGNLKGATNAAEKLGEMLSSRSLEKIIKTNINKGQAEVAFQAARMNKRNLSFKEILTALKKKNAPIDSISKYINRNITPKEAGKLQKIYIKNGDLKNSENASFISEVFLKEKEYLNIYLICIQEERIDDGILAAKKAGQKGKEALSTLLKRFTNLRDMTTSIKIATAIGGKNLTKREWTTIKKLIPPANEEEIIKFIMAGK</sequence>
<gene>
    <name evidence="1" type="ORF">CVU82_03580</name>
</gene>